<dbReference type="PANTHER" id="PTHR30408:SF12">
    <property type="entry name" value="TYPE I RESTRICTION ENZYME MJAVIII SPECIFICITY SUBUNIT"/>
    <property type="match status" value="1"/>
</dbReference>
<dbReference type="KEGG" id="acy:Anacy_0599"/>
<dbReference type="CDD" id="cd17263">
    <property type="entry name" value="RMtype1_S_AbaB8300I-TRD1-CR1_like"/>
    <property type="match status" value="1"/>
</dbReference>
<dbReference type="InterPro" id="IPR000055">
    <property type="entry name" value="Restrct_endonuc_typeI_TRD"/>
</dbReference>
<dbReference type="GO" id="GO:0003677">
    <property type="term" value="F:DNA binding"/>
    <property type="evidence" value="ECO:0007669"/>
    <property type="project" value="UniProtKB-KW"/>
</dbReference>
<feature type="domain" description="Type I restriction modification DNA specificity" evidence="5">
    <location>
        <begin position="203"/>
        <end position="377"/>
    </location>
</feature>
<keyword evidence="7" id="KW-1185">Reference proteome</keyword>
<dbReference type="HOGENOM" id="CLU_021095_10_1_3"/>
<protein>
    <submittedName>
        <fullName evidence="6">Restriction modification system DNA specificity domain protein</fullName>
    </submittedName>
</protein>
<dbReference type="PANTHER" id="PTHR30408">
    <property type="entry name" value="TYPE-1 RESTRICTION ENZYME ECOKI SPECIFICITY PROTEIN"/>
    <property type="match status" value="1"/>
</dbReference>
<evidence type="ECO:0000256" key="1">
    <source>
        <dbReference type="ARBA" id="ARBA00010923"/>
    </source>
</evidence>
<feature type="region of interest" description="Disordered" evidence="4">
    <location>
        <begin position="416"/>
        <end position="454"/>
    </location>
</feature>
<dbReference type="InterPro" id="IPR044946">
    <property type="entry name" value="Restrct_endonuc_typeI_TRD_sf"/>
</dbReference>
<keyword evidence="2" id="KW-0680">Restriction system</keyword>
<dbReference type="InterPro" id="IPR052021">
    <property type="entry name" value="Type-I_RS_S_subunit"/>
</dbReference>
<dbReference type="REBASE" id="58204">
    <property type="entry name" value="S.Acy7122ORF598P"/>
</dbReference>
<feature type="domain" description="Type I restriction modification DNA specificity" evidence="5">
    <location>
        <begin position="10"/>
        <end position="172"/>
    </location>
</feature>
<accession>K9ZC82</accession>
<dbReference type="eggNOG" id="COG0732">
    <property type="taxonomic scope" value="Bacteria"/>
</dbReference>
<dbReference type="AlphaFoldDB" id="K9ZC82"/>
<dbReference type="Gene3D" id="3.90.220.20">
    <property type="entry name" value="DNA methylase specificity domains"/>
    <property type="match status" value="2"/>
</dbReference>
<keyword evidence="3" id="KW-0238">DNA-binding</keyword>
<dbReference type="EMBL" id="CP003659">
    <property type="protein sequence ID" value="AFZ56192.1"/>
    <property type="molecule type" value="Genomic_DNA"/>
</dbReference>
<proteinExistence type="inferred from homology"/>
<organism evidence="6 7">
    <name type="scientific">Anabaena cylindrica (strain ATCC 27899 / PCC 7122)</name>
    <dbReference type="NCBI Taxonomy" id="272123"/>
    <lineage>
        <taxon>Bacteria</taxon>
        <taxon>Bacillati</taxon>
        <taxon>Cyanobacteriota</taxon>
        <taxon>Cyanophyceae</taxon>
        <taxon>Nostocales</taxon>
        <taxon>Nostocaceae</taxon>
        <taxon>Anabaena</taxon>
    </lineage>
</organism>
<dbReference type="STRING" id="272123.Anacy_0599"/>
<evidence type="ECO:0000256" key="4">
    <source>
        <dbReference type="SAM" id="MobiDB-lite"/>
    </source>
</evidence>
<evidence type="ECO:0000256" key="2">
    <source>
        <dbReference type="ARBA" id="ARBA00022747"/>
    </source>
</evidence>
<dbReference type="PATRIC" id="fig|272123.3.peg.654"/>
<dbReference type="Proteomes" id="UP000010474">
    <property type="component" value="Chromosome"/>
</dbReference>
<gene>
    <name evidence="6" type="ordered locus">Anacy_0599</name>
</gene>
<comment type="similarity">
    <text evidence="1">Belongs to the type-I restriction system S methylase family.</text>
</comment>
<dbReference type="Pfam" id="PF01420">
    <property type="entry name" value="Methylase_S"/>
    <property type="match status" value="2"/>
</dbReference>
<dbReference type="RefSeq" id="WP_015212845.1">
    <property type="nucleotide sequence ID" value="NC_019771.1"/>
</dbReference>
<dbReference type="OrthoDB" id="9815652at2"/>
<dbReference type="GO" id="GO:0009307">
    <property type="term" value="P:DNA restriction-modification system"/>
    <property type="evidence" value="ECO:0007669"/>
    <property type="project" value="UniProtKB-KW"/>
</dbReference>
<evidence type="ECO:0000313" key="6">
    <source>
        <dbReference type="EMBL" id="AFZ56192.1"/>
    </source>
</evidence>
<evidence type="ECO:0000259" key="5">
    <source>
        <dbReference type="Pfam" id="PF01420"/>
    </source>
</evidence>
<dbReference type="CDD" id="cd17253">
    <property type="entry name" value="RMtype1_S_Eco933I-TRD2-CR2_like"/>
    <property type="match status" value="1"/>
</dbReference>
<sequence length="454" mass="51988">MLIDKQKILPHGWSYVTLQNVCDIIGGSQPPKECFVYEPKPGYIRLIQIQDYKSDKNKTYIPEALAKRFCTEDDIMIGRYGPPIFQILRGLKGSYNVALMKANPKNDKVLNKGYLYYFLQNQTLLNYIISNSSRTAGQDGVRKELLDEYPIPLPPLPEQKRIAVILEKCDRLRRTRRYSIQLSETFLQSVFLEMFGDPATNPMGWDKSFLEQISEVQGGIQLSQKRENLPLKLPYLRVANVYRNKLELSEIKTISLTENEFRRVKLQKNDILIVEGHGNTEEIGRCAVWNGSIENCVHQNHLIRVRVNPKIINSAYLSYYINNSGGRKYFHNSSNTTSGLNTISTGIVKQCIVPLPPLPLQEKFAQIVQKHDRFRTQQREAERQAEHLFQTLLHRAFRGELTSSDCNDVDISALSAETHPQQPKPKSTDKAENFPIPATQRQTNALQLTLPGLE</sequence>
<name>K9ZC82_ANACC</name>
<evidence type="ECO:0000313" key="7">
    <source>
        <dbReference type="Proteomes" id="UP000010474"/>
    </source>
</evidence>
<reference evidence="7" key="1">
    <citation type="journal article" date="2013" name="Proc. Natl. Acad. Sci. U.S.A.">
        <title>Improving the coverage of the cyanobacterial phylum using diversity-driven genome sequencing.</title>
        <authorList>
            <person name="Shih P.M."/>
            <person name="Wu D."/>
            <person name="Latifi A."/>
            <person name="Axen S.D."/>
            <person name="Fewer D.P."/>
            <person name="Talla E."/>
            <person name="Calteau A."/>
            <person name="Cai F."/>
            <person name="Tandeau de Marsac N."/>
            <person name="Rippka R."/>
            <person name="Herdman M."/>
            <person name="Sivonen K."/>
            <person name="Coursin T."/>
            <person name="Laurent T."/>
            <person name="Goodwin L."/>
            <person name="Nolan M."/>
            <person name="Davenport K.W."/>
            <person name="Han C.S."/>
            <person name="Rubin E.M."/>
            <person name="Eisen J.A."/>
            <person name="Woyke T."/>
            <person name="Gugger M."/>
            <person name="Kerfeld C.A."/>
        </authorList>
    </citation>
    <scope>NUCLEOTIDE SEQUENCE [LARGE SCALE GENOMIC DNA]</scope>
    <source>
        <strain evidence="7">ATCC 27899 / PCC 7122</strain>
    </source>
</reference>
<evidence type="ECO:0000256" key="3">
    <source>
        <dbReference type="ARBA" id="ARBA00023125"/>
    </source>
</evidence>
<dbReference type="SUPFAM" id="SSF116734">
    <property type="entry name" value="DNA methylase specificity domain"/>
    <property type="match status" value="2"/>
</dbReference>